<evidence type="ECO:0000313" key="2">
    <source>
        <dbReference type="EMBL" id="JAS62566.1"/>
    </source>
</evidence>
<organism evidence="2">
    <name type="scientific">Cuerna arida</name>
    <dbReference type="NCBI Taxonomy" id="1464854"/>
    <lineage>
        <taxon>Eukaryota</taxon>
        <taxon>Metazoa</taxon>
        <taxon>Ecdysozoa</taxon>
        <taxon>Arthropoda</taxon>
        <taxon>Hexapoda</taxon>
        <taxon>Insecta</taxon>
        <taxon>Pterygota</taxon>
        <taxon>Neoptera</taxon>
        <taxon>Paraneoptera</taxon>
        <taxon>Hemiptera</taxon>
        <taxon>Auchenorrhyncha</taxon>
        <taxon>Membracoidea</taxon>
        <taxon>Cicadellidae</taxon>
        <taxon>Cicadellinae</taxon>
        <taxon>Proconiini</taxon>
        <taxon>Cuerna</taxon>
    </lineage>
</organism>
<feature type="compositionally biased region" description="Low complexity" evidence="1">
    <location>
        <begin position="24"/>
        <end position="37"/>
    </location>
</feature>
<protein>
    <submittedName>
        <fullName evidence="2">Uncharacterized protein</fullName>
    </submittedName>
</protein>
<name>A0A1B6GJE5_9HEMI</name>
<accession>A0A1B6GJE5</accession>
<feature type="region of interest" description="Disordered" evidence="1">
    <location>
        <begin position="148"/>
        <end position="175"/>
    </location>
</feature>
<feature type="region of interest" description="Disordered" evidence="1">
    <location>
        <begin position="67"/>
        <end position="91"/>
    </location>
</feature>
<proteinExistence type="predicted"/>
<dbReference type="EMBL" id="GECZ01007203">
    <property type="protein sequence ID" value="JAS62566.1"/>
    <property type="molecule type" value="Transcribed_RNA"/>
</dbReference>
<feature type="region of interest" description="Disordered" evidence="1">
    <location>
        <begin position="20"/>
        <end position="41"/>
    </location>
</feature>
<dbReference type="AlphaFoldDB" id="A0A1B6GJE5"/>
<sequence length="175" mass="18615">MDDLDALLADLQNTIAQPHKKYHSNVVNGSNGSLNHSPNNLSANNTYGSLKRPNVKFDESQIEPVAAHSNESGQKSSTMALAPAQPTTQTTTLSNSLLELDNLLDNLGSTSSSELGNAIESHVNRIFSDIGRSLSPSAASGNNSVMFLKKETKTERSTSGSLPEDVSHTAESYVS</sequence>
<evidence type="ECO:0000256" key="1">
    <source>
        <dbReference type="SAM" id="MobiDB-lite"/>
    </source>
</evidence>
<reference evidence="2" key="1">
    <citation type="submission" date="2015-11" db="EMBL/GenBank/DDBJ databases">
        <title>De novo transcriptome assembly of four potential Pierce s Disease insect vectors from Arizona vineyards.</title>
        <authorList>
            <person name="Tassone E.E."/>
        </authorList>
    </citation>
    <scope>NUCLEOTIDE SEQUENCE</scope>
</reference>
<feature type="non-terminal residue" evidence="2">
    <location>
        <position position="175"/>
    </location>
</feature>
<feature type="compositionally biased region" description="Polar residues" evidence="1">
    <location>
        <begin position="69"/>
        <end position="79"/>
    </location>
</feature>
<feature type="compositionally biased region" description="Low complexity" evidence="1">
    <location>
        <begin position="81"/>
        <end position="91"/>
    </location>
</feature>
<gene>
    <name evidence="2" type="ORF">g.1559</name>
</gene>